<reference evidence="2 3" key="1">
    <citation type="journal article" date="2023" name="Nucleic Acids Res.">
        <title>The hologenome of Daphnia magna reveals possible DNA methylation and microbiome-mediated evolution of the host genome.</title>
        <authorList>
            <person name="Chaturvedi A."/>
            <person name="Li X."/>
            <person name="Dhandapani V."/>
            <person name="Marshall H."/>
            <person name="Kissane S."/>
            <person name="Cuenca-Cambronero M."/>
            <person name="Asole G."/>
            <person name="Calvet F."/>
            <person name="Ruiz-Romero M."/>
            <person name="Marangio P."/>
            <person name="Guigo R."/>
            <person name="Rago D."/>
            <person name="Mirbahai L."/>
            <person name="Eastwood N."/>
            <person name="Colbourne J.K."/>
            <person name="Zhou J."/>
            <person name="Mallon E."/>
            <person name="Orsini L."/>
        </authorList>
    </citation>
    <scope>NUCLEOTIDE SEQUENCE [LARGE SCALE GENOMIC DNA]</scope>
    <source>
        <strain evidence="2">LRV0_1</strain>
    </source>
</reference>
<evidence type="ECO:0000313" key="2">
    <source>
        <dbReference type="EMBL" id="KAK4028869.1"/>
    </source>
</evidence>
<dbReference type="Proteomes" id="UP001234178">
    <property type="component" value="Unassembled WGS sequence"/>
</dbReference>
<feature type="region of interest" description="Disordered" evidence="1">
    <location>
        <begin position="51"/>
        <end position="76"/>
    </location>
</feature>
<proteinExistence type="predicted"/>
<organism evidence="2 3">
    <name type="scientific">Daphnia magna</name>
    <dbReference type="NCBI Taxonomy" id="35525"/>
    <lineage>
        <taxon>Eukaryota</taxon>
        <taxon>Metazoa</taxon>
        <taxon>Ecdysozoa</taxon>
        <taxon>Arthropoda</taxon>
        <taxon>Crustacea</taxon>
        <taxon>Branchiopoda</taxon>
        <taxon>Diplostraca</taxon>
        <taxon>Cladocera</taxon>
        <taxon>Anomopoda</taxon>
        <taxon>Daphniidae</taxon>
        <taxon>Daphnia</taxon>
    </lineage>
</organism>
<evidence type="ECO:0000256" key="1">
    <source>
        <dbReference type="SAM" id="MobiDB-lite"/>
    </source>
</evidence>
<keyword evidence="3" id="KW-1185">Reference proteome</keyword>
<comment type="caution">
    <text evidence="2">The sequence shown here is derived from an EMBL/GenBank/DDBJ whole genome shotgun (WGS) entry which is preliminary data.</text>
</comment>
<name>A0ABR0AUR0_9CRUS</name>
<sequence>MGGGSVREGYAYPAILNTKAVCDGPLLLNPISFPNIRKILKHKISQNLKIRAKSRSSEHSKMRALVTKDLGQNKNP</sequence>
<accession>A0ABR0AUR0</accession>
<evidence type="ECO:0000313" key="3">
    <source>
        <dbReference type="Proteomes" id="UP001234178"/>
    </source>
</evidence>
<protein>
    <submittedName>
        <fullName evidence="2">Uncharacterized protein</fullName>
    </submittedName>
</protein>
<gene>
    <name evidence="2" type="ORF">OUZ56_021888</name>
</gene>
<dbReference type="EMBL" id="JAOYFB010000039">
    <property type="protein sequence ID" value="KAK4028869.1"/>
    <property type="molecule type" value="Genomic_DNA"/>
</dbReference>